<accession>E9D1X2</accession>
<dbReference type="STRING" id="443226.E9D1X2"/>
<evidence type="ECO:0000313" key="2">
    <source>
        <dbReference type="EMBL" id="EFW19796.1"/>
    </source>
</evidence>
<keyword evidence="1" id="KW-1133">Transmembrane helix</keyword>
<dbReference type="EMBL" id="GL636490">
    <property type="protein sequence ID" value="EFW19796.1"/>
    <property type="molecule type" value="Genomic_DNA"/>
</dbReference>
<name>E9D1X2_COCPS</name>
<keyword evidence="1" id="KW-0812">Transmembrane</keyword>
<dbReference type="HOGENOM" id="CLU_2049507_0_0_1"/>
<organism evidence="3">
    <name type="scientific">Coccidioides posadasii (strain RMSCC 757 / Silveira)</name>
    <name type="common">Valley fever fungus</name>
    <dbReference type="NCBI Taxonomy" id="443226"/>
    <lineage>
        <taxon>Eukaryota</taxon>
        <taxon>Fungi</taxon>
        <taxon>Dikarya</taxon>
        <taxon>Ascomycota</taxon>
        <taxon>Pezizomycotina</taxon>
        <taxon>Eurotiomycetes</taxon>
        <taxon>Eurotiomycetidae</taxon>
        <taxon>Onygenales</taxon>
        <taxon>Onygenaceae</taxon>
        <taxon>Coccidioides</taxon>
    </lineage>
</organism>
<evidence type="ECO:0000313" key="3">
    <source>
        <dbReference type="Proteomes" id="UP000002497"/>
    </source>
</evidence>
<dbReference type="Proteomes" id="UP000002497">
    <property type="component" value="Unassembled WGS sequence"/>
</dbReference>
<proteinExistence type="predicted"/>
<gene>
    <name evidence="2" type="ORF">CPSG_04180</name>
</gene>
<evidence type="ECO:0000256" key="1">
    <source>
        <dbReference type="SAM" id="Phobius"/>
    </source>
</evidence>
<dbReference type="AlphaFoldDB" id="E9D1X2"/>
<protein>
    <submittedName>
        <fullName evidence="2">Predicted protein</fullName>
    </submittedName>
</protein>
<reference evidence="3" key="1">
    <citation type="journal article" date="2010" name="Genome Res.">
        <title>Population genomic sequencing of Coccidioides fungi reveals recent hybridization and transposon control.</title>
        <authorList>
            <person name="Neafsey D.E."/>
            <person name="Barker B.M."/>
            <person name="Sharpton T.J."/>
            <person name="Stajich J.E."/>
            <person name="Park D.J."/>
            <person name="Whiston E."/>
            <person name="Hung C.-Y."/>
            <person name="McMahan C."/>
            <person name="White J."/>
            <person name="Sykes S."/>
            <person name="Heiman D."/>
            <person name="Young S."/>
            <person name="Zeng Q."/>
            <person name="Abouelleil A."/>
            <person name="Aftuck L."/>
            <person name="Bessette D."/>
            <person name="Brown A."/>
            <person name="FitzGerald M."/>
            <person name="Lui A."/>
            <person name="Macdonald J.P."/>
            <person name="Priest M."/>
            <person name="Orbach M.J."/>
            <person name="Galgiani J.N."/>
            <person name="Kirkland T.N."/>
            <person name="Cole G.T."/>
            <person name="Birren B.W."/>
            <person name="Henn M.R."/>
            <person name="Taylor J.W."/>
            <person name="Rounsley S.D."/>
        </authorList>
    </citation>
    <scope>NUCLEOTIDE SEQUENCE [LARGE SCALE GENOMIC DNA]</scope>
    <source>
        <strain evidence="3">RMSCC 757 / Silveira</strain>
    </source>
</reference>
<dbReference type="VEuPathDB" id="FungiDB:CPSG_04180"/>
<reference evidence="3" key="2">
    <citation type="submission" date="2010-03" db="EMBL/GenBank/DDBJ databases">
        <title>The genome sequence of Coccidioides posadasii strain Silveira.</title>
        <authorList>
            <consortium name="The Broad Institute Genome Sequencing Center for Infectious Disease"/>
            <person name="Neafsey D."/>
            <person name="Orbach M."/>
            <person name="Henn M.R."/>
            <person name="Cole G.T."/>
            <person name="Galgiani J."/>
            <person name="Gardner M.J."/>
            <person name="Kirkland T.N."/>
            <person name="Taylor J.W."/>
            <person name="Young S.K."/>
            <person name="Zeng Q."/>
            <person name="Koehrsen M."/>
            <person name="Alvarado L."/>
            <person name="Berlin A."/>
            <person name="Borenstein D."/>
            <person name="Chapman S.B."/>
            <person name="Chen Z."/>
            <person name="Engels R."/>
            <person name="Freedman E."/>
            <person name="Gellesch M."/>
            <person name="Goldberg J."/>
            <person name="Griggs A."/>
            <person name="Gujja S."/>
            <person name="Heilman E."/>
            <person name="Heiman D."/>
            <person name="Howarth C."/>
            <person name="Jen D."/>
            <person name="Larson L."/>
            <person name="Mehta T."/>
            <person name="Neiman D."/>
            <person name="Park D."/>
            <person name="Pearson M."/>
            <person name="Richards J."/>
            <person name="Roberts A."/>
            <person name="Saif S."/>
            <person name="Shea T."/>
            <person name="Shenoy N."/>
            <person name="Sisk P."/>
            <person name="Stolte C."/>
            <person name="Sykes S."/>
            <person name="Walk T."/>
            <person name="White J."/>
            <person name="Yandava C."/>
            <person name="Haas B."/>
            <person name="Nusbaum C."/>
            <person name="Birren B."/>
        </authorList>
    </citation>
    <scope>NUCLEOTIDE SEQUENCE [LARGE SCALE GENOMIC DNA]</scope>
    <source>
        <strain evidence="3">RMSCC 757 / Silveira</strain>
    </source>
</reference>
<feature type="transmembrane region" description="Helical" evidence="1">
    <location>
        <begin position="21"/>
        <end position="40"/>
    </location>
</feature>
<keyword evidence="1" id="KW-0472">Membrane</keyword>
<sequence>MANTVSFDCGRSTIELSPCELLAYCVFMALMASCLSLRAGQPGGLKPDFLDELDDDSAMMFKKSVHDGRMMVAVAHSQPNTLGCQGALAFRVQSFYLGLSLSTGFAFPYRWVYALGPDFR</sequence>
<keyword evidence="3" id="KW-1185">Reference proteome</keyword>